<evidence type="ECO:0000256" key="10">
    <source>
        <dbReference type="SAM" id="SignalP"/>
    </source>
</evidence>
<keyword evidence="14" id="KW-1185">Reference proteome</keyword>
<sequence length="658" mass="76555">MFIIIYLQIVFIQSALSKNHSDTDLVHDLEISNVKFGSLRDIFPVYFSLKFSTFNYKYDISFYQTSSTDSRLSKYGKFCRVYQSFRIKVTKLISKRESRSQYTADCVLILSPASYSSLVSKNEIHLEKKFSKMVLINLHVKKKQPDAGELWIGLEVDSEIMEKYKAVRFKINSNLGPRKRQNTANYTLKNGKTYLNVESCLLIDFRVYEMFRLLLNADPYYVKMYLDVRFARVMTVINKIYETFSNSWFEITVEFNQLKVLTELQPILERAYKLRKDPSDLMFKVKDQIVVQKWLNLDECDHVFFIHQFDFAEVIGSAFLTYICNNHLKVSLANIDISHSMEVVMAHELGHNLGASHDNTTYCPEYHLMYPAASSSENSFKASQCTINFLKKGLFTESRILKKEFSCLVETNTNKSVVPALPMRNMPGLMFSKTEQCRFYMKTWETFACKRDRGSICSSLKCYDPVKRDCVSQSGWQFEGTPCDKDKICFNQMCHSMNERLRVIKIDANPTLVLMEREKNERLAFLEKSINNAALACPEGFSTETLAFKKWFYLIKNKIFFTCDQMMYINPNTIESETKLILSSICCEKYRKWTFFKCPRNGHCKYPTCEQFTSNPCFNNGKCVNVKSMLNATEIEFHCLCPSGFQGKLLRLSIFGLN</sequence>
<feature type="domain" description="EGF-like" evidence="11">
    <location>
        <begin position="605"/>
        <end position="651"/>
    </location>
</feature>
<dbReference type="OrthoDB" id="5951731at2759"/>
<dbReference type="SUPFAM" id="SSF57196">
    <property type="entry name" value="EGF/Laminin"/>
    <property type="match status" value="1"/>
</dbReference>
<dbReference type="Pfam" id="PF00008">
    <property type="entry name" value="EGF"/>
    <property type="match status" value="1"/>
</dbReference>
<dbReference type="InterPro" id="IPR001590">
    <property type="entry name" value="Peptidase_M12B"/>
</dbReference>
<evidence type="ECO:0000259" key="11">
    <source>
        <dbReference type="PROSITE" id="PS50026"/>
    </source>
</evidence>
<keyword evidence="4 9" id="KW-0862">Zinc</keyword>
<feature type="binding site" evidence="9">
    <location>
        <position position="347"/>
    </location>
    <ligand>
        <name>Zn(2+)</name>
        <dbReference type="ChEBI" id="CHEBI:29105"/>
        <note>catalytic</note>
    </ligand>
</feature>
<dbReference type="GO" id="GO:0006508">
    <property type="term" value="P:proteolysis"/>
    <property type="evidence" value="ECO:0007669"/>
    <property type="project" value="UniProtKB-KW"/>
</dbReference>
<keyword evidence="3" id="KW-0378">Hydrolase</keyword>
<keyword evidence="13" id="KW-0401">Integrin</keyword>
<feature type="binding site" evidence="9">
    <location>
        <position position="351"/>
    </location>
    <ligand>
        <name>Zn(2+)</name>
        <dbReference type="ChEBI" id="CHEBI:29105"/>
        <note>catalytic</note>
    </ligand>
</feature>
<dbReference type="InterPro" id="IPR024079">
    <property type="entry name" value="MetalloPept_cat_dom_sf"/>
</dbReference>
<dbReference type="PROSITE" id="PS50026">
    <property type="entry name" value="EGF_3"/>
    <property type="match status" value="1"/>
</dbReference>
<gene>
    <name evidence="13" type="ORF">BpHYR1_028758</name>
</gene>
<dbReference type="PROSITE" id="PS50215">
    <property type="entry name" value="ADAM_MEPRO"/>
    <property type="match status" value="1"/>
</dbReference>
<dbReference type="PANTHER" id="PTHR11905">
    <property type="entry name" value="ADAM A DISINTEGRIN AND METALLOPROTEASE DOMAIN"/>
    <property type="match status" value="1"/>
</dbReference>
<evidence type="ECO:0000256" key="1">
    <source>
        <dbReference type="ARBA" id="ARBA00022670"/>
    </source>
</evidence>
<dbReference type="Proteomes" id="UP000276133">
    <property type="component" value="Unassembled WGS sequence"/>
</dbReference>
<evidence type="ECO:0000256" key="6">
    <source>
        <dbReference type="ARBA" id="ARBA00023157"/>
    </source>
</evidence>
<feature type="active site" evidence="9">
    <location>
        <position position="348"/>
    </location>
</feature>
<dbReference type="SUPFAM" id="SSF55486">
    <property type="entry name" value="Metalloproteases ('zincins'), catalytic domain"/>
    <property type="match status" value="1"/>
</dbReference>
<feature type="signal peptide" evidence="10">
    <location>
        <begin position="1"/>
        <end position="17"/>
    </location>
</feature>
<dbReference type="AlphaFoldDB" id="A0A3M7RSL3"/>
<keyword evidence="5" id="KW-0482">Metalloprotease</keyword>
<keyword evidence="7" id="KW-0325">Glycoprotein</keyword>
<feature type="chain" id="PRO_5017924324" evidence="10">
    <location>
        <begin position="18"/>
        <end position="658"/>
    </location>
</feature>
<dbReference type="PANTHER" id="PTHR11905:SF159">
    <property type="entry name" value="ADAM METALLOPROTEASE"/>
    <property type="match status" value="1"/>
</dbReference>
<evidence type="ECO:0000256" key="3">
    <source>
        <dbReference type="ARBA" id="ARBA00022801"/>
    </source>
</evidence>
<dbReference type="EMBL" id="REGN01002743">
    <property type="protein sequence ID" value="RNA26410.1"/>
    <property type="molecule type" value="Genomic_DNA"/>
</dbReference>
<dbReference type="GO" id="GO:0007229">
    <property type="term" value="P:integrin-mediated signaling pathway"/>
    <property type="evidence" value="ECO:0007669"/>
    <property type="project" value="UniProtKB-KW"/>
</dbReference>
<dbReference type="Gene3D" id="2.10.25.10">
    <property type="entry name" value="Laminin"/>
    <property type="match status" value="1"/>
</dbReference>
<dbReference type="CDD" id="cd00053">
    <property type="entry name" value="EGF"/>
    <property type="match status" value="1"/>
</dbReference>
<evidence type="ECO:0000313" key="13">
    <source>
        <dbReference type="EMBL" id="RNA26410.1"/>
    </source>
</evidence>
<evidence type="ECO:0000256" key="7">
    <source>
        <dbReference type="ARBA" id="ARBA00023180"/>
    </source>
</evidence>
<feature type="binding site" evidence="9">
    <location>
        <position position="357"/>
    </location>
    <ligand>
        <name>Zn(2+)</name>
        <dbReference type="ChEBI" id="CHEBI:29105"/>
        <note>catalytic</note>
    </ligand>
</feature>
<keyword evidence="8" id="KW-0245">EGF-like domain</keyword>
<evidence type="ECO:0000256" key="5">
    <source>
        <dbReference type="ARBA" id="ARBA00023049"/>
    </source>
</evidence>
<dbReference type="InterPro" id="IPR041645">
    <property type="entry name" value="ADAMTS_CR_2"/>
</dbReference>
<organism evidence="13 14">
    <name type="scientific">Brachionus plicatilis</name>
    <name type="common">Marine rotifer</name>
    <name type="synonym">Brachionus muelleri</name>
    <dbReference type="NCBI Taxonomy" id="10195"/>
    <lineage>
        <taxon>Eukaryota</taxon>
        <taxon>Metazoa</taxon>
        <taxon>Spiralia</taxon>
        <taxon>Gnathifera</taxon>
        <taxon>Rotifera</taxon>
        <taxon>Eurotatoria</taxon>
        <taxon>Monogononta</taxon>
        <taxon>Pseudotrocha</taxon>
        <taxon>Ploima</taxon>
        <taxon>Brachionidae</taxon>
        <taxon>Brachionus</taxon>
    </lineage>
</organism>
<keyword evidence="2 9" id="KW-0479">Metal-binding</keyword>
<evidence type="ECO:0000256" key="2">
    <source>
        <dbReference type="ARBA" id="ARBA00022723"/>
    </source>
</evidence>
<keyword evidence="6" id="KW-1015">Disulfide bond</keyword>
<keyword evidence="1" id="KW-0645">Protease</keyword>
<dbReference type="GO" id="GO:0004222">
    <property type="term" value="F:metalloendopeptidase activity"/>
    <property type="evidence" value="ECO:0007669"/>
    <property type="project" value="InterPro"/>
</dbReference>
<evidence type="ECO:0000256" key="4">
    <source>
        <dbReference type="ARBA" id="ARBA00022833"/>
    </source>
</evidence>
<dbReference type="Gene3D" id="3.40.1620.60">
    <property type="match status" value="1"/>
</dbReference>
<dbReference type="InterPro" id="IPR000742">
    <property type="entry name" value="EGF"/>
</dbReference>
<feature type="domain" description="Peptidase M12B" evidence="12">
    <location>
        <begin position="206"/>
        <end position="392"/>
    </location>
</feature>
<dbReference type="Gene3D" id="3.40.390.10">
    <property type="entry name" value="Collagenase (Catalytic Domain)"/>
    <property type="match status" value="1"/>
</dbReference>
<comment type="caution">
    <text evidence="8">Lacks conserved residue(s) required for the propagation of feature annotation.</text>
</comment>
<evidence type="ECO:0000256" key="8">
    <source>
        <dbReference type="PROSITE-ProRule" id="PRU00076"/>
    </source>
</evidence>
<dbReference type="Pfam" id="PF13688">
    <property type="entry name" value="Reprolysin_5"/>
    <property type="match status" value="1"/>
</dbReference>
<dbReference type="Pfam" id="PF17771">
    <property type="entry name" value="ADAMTS_CR_2"/>
    <property type="match status" value="1"/>
</dbReference>
<reference evidence="13 14" key="1">
    <citation type="journal article" date="2018" name="Sci. Rep.">
        <title>Genomic signatures of local adaptation to the degree of environmental predictability in rotifers.</title>
        <authorList>
            <person name="Franch-Gras L."/>
            <person name="Hahn C."/>
            <person name="Garcia-Roger E.M."/>
            <person name="Carmona M.J."/>
            <person name="Serra M."/>
            <person name="Gomez A."/>
        </authorList>
    </citation>
    <scope>NUCLEOTIDE SEQUENCE [LARGE SCALE GENOMIC DNA]</scope>
    <source>
        <strain evidence="13">HYR1</strain>
    </source>
</reference>
<evidence type="ECO:0000256" key="9">
    <source>
        <dbReference type="PROSITE-ProRule" id="PRU00276"/>
    </source>
</evidence>
<dbReference type="GO" id="GO:0046872">
    <property type="term" value="F:metal ion binding"/>
    <property type="evidence" value="ECO:0007669"/>
    <property type="project" value="UniProtKB-KW"/>
</dbReference>
<name>A0A3M7RSL3_BRAPC</name>
<protein>
    <submittedName>
        <fullName evidence="13">A disintegrin and metallo ase with thrombospondin motifs 19</fullName>
    </submittedName>
</protein>
<evidence type="ECO:0000259" key="12">
    <source>
        <dbReference type="PROSITE" id="PS50215"/>
    </source>
</evidence>
<keyword evidence="10" id="KW-0732">Signal</keyword>
<comment type="caution">
    <text evidence="13">The sequence shown here is derived from an EMBL/GenBank/DDBJ whole genome shotgun (WGS) entry which is preliminary data.</text>
</comment>
<accession>A0A3M7RSL3</accession>
<evidence type="ECO:0000313" key="14">
    <source>
        <dbReference type="Proteomes" id="UP000276133"/>
    </source>
</evidence>
<proteinExistence type="predicted"/>